<dbReference type="EMBL" id="JAGMUU010000036">
    <property type="protein sequence ID" value="KAH7116565.1"/>
    <property type="molecule type" value="Genomic_DNA"/>
</dbReference>
<dbReference type="OrthoDB" id="5242511at2759"/>
<comment type="caution">
    <text evidence="1">The sequence shown here is derived from an EMBL/GenBank/DDBJ whole genome shotgun (WGS) entry which is preliminary data.</text>
</comment>
<reference evidence="1" key="1">
    <citation type="journal article" date="2021" name="Nat. Commun.">
        <title>Genetic determinants of endophytism in the Arabidopsis root mycobiome.</title>
        <authorList>
            <person name="Mesny F."/>
            <person name="Miyauchi S."/>
            <person name="Thiergart T."/>
            <person name="Pickel B."/>
            <person name="Atanasova L."/>
            <person name="Karlsson M."/>
            <person name="Huettel B."/>
            <person name="Barry K.W."/>
            <person name="Haridas S."/>
            <person name="Chen C."/>
            <person name="Bauer D."/>
            <person name="Andreopoulos W."/>
            <person name="Pangilinan J."/>
            <person name="LaButti K."/>
            <person name="Riley R."/>
            <person name="Lipzen A."/>
            <person name="Clum A."/>
            <person name="Drula E."/>
            <person name="Henrissat B."/>
            <person name="Kohler A."/>
            <person name="Grigoriev I.V."/>
            <person name="Martin F.M."/>
            <person name="Hacquard S."/>
        </authorList>
    </citation>
    <scope>NUCLEOTIDE SEQUENCE</scope>
    <source>
        <strain evidence="1">MPI-CAGE-AT-0021</strain>
    </source>
</reference>
<proteinExistence type="predicted"/>
<dbReference type="AlphaFoldDB" id="A0A9P9DA12"/>
<gene>
    <name evidence="1" type="ORF">B0J13DRAFT_630399</name>
</gene>
<keyword evidence="2" id="KW-1185">Reference proteome</keyword>
<organism evidence="1 2">
    <name type="scientific">Dactylonectria estremocensis</name>
    <dbReference type="NCBI Taxonomy" id="1079267"/>
    <lineage>
        <taxon>Eukaryota</taxon>
        <taxon>Fungi</taxon>
        <taxon>Dikarya</taxon>
        <taxon>Ascomycota</taxon>
        <taxon>Pezizomycotina</taxon>
        <taxon>Sordariomycetes</taxon>
        <taxon>Hypocreomycetidae</taxon>
        <taxon>Hypocreales</taxon>
        <taxon>Nectriaceae</taxon>
        <taxon>Dactylonectria</taxon>
    </lineage>
</organism>
<accession>A0A9P9DA12</accession>
<dbReference type="Proteomes" id="UP000717696">
    <property type="component" value="Unassembled WGS sequence"/>
</dbReference>
<sequence>MADQRDTRDARVANWGLGLLSPPMLLAAASLEAVAAQHPPLIPPSEVSVVKRQTAALDKVVTDARSLWSRSDNIDTDSQAMKTLIGKRLHEYQALKTSTDVFGAWTCDLRTQTATAQLLGSSSQALLRRTTMQIVDALLETKQGDAKAICAKLKKPGLRSEARGLLDNGLDVAVGSGPSSQFIWHSSEGFIMAQDPQHHEGSIYNPTLDGLSR</sequence>
<protein>
    <submittedName>
        <fullName evidence="1">Uncharacterized protein</fullName>
    </submittedName>
</protein>
<name>A0A9P9DA12_9HYPO</name>
<evidence type="ECO:0000313" key="1">
    <source>
        <dbReference type="EMBL" id="KAH7116565.1"/>
    </source>
</evidence>
<evidence type="ECO:0000313" key="2">
    <source>
        <dbReference type="Proteomes" id="UP000717696"/>
    </source>
</evidence>